<dbReference type="InterPro" id="IPR042099">
    <property type="entry name" value="ANL_N_sf"/>
</dbReference>
<keyword evidence="4" id="KW-0436">Ligase</keyword>
<dbReference type="GO" id="GO:0005524">
    <property type="term" value="F:ATP binding"/>
    <property type="evidence" value="ECO:0007669"/>
    <property type="project" value="UniProtKB-KW"/>
</dbReference>
<dbReference type="InterPro" id="IPR000873">
    <property type="entry name" value="AMP-dep_synth/lig_dom"/>
</dbReference>
<dbReference type="PROSITE" id="PS00455">
    <property type="entry name" value="AMP_BINDING"/>
    <property type="match status" value="1"/>
</dbReference>
<dbReference type="InterPro" id="IPR020459">
    <property type="entry name" value="AMP-binding"/>
</dbReference>
<dbReference type="PANTHER" id="PTHR43272">
    <property type="entry name" value="LONG-CHAIN-FATTY-ACID--COA LIGASE"/>
    <property type="match status" value="1"/>
</dbReference>
<dbReference type="AlphaFoldDB" id="A0A3B1B0T5"/>
<dbReference type="EC" id="6.2.1.3" evidence="4"/>
<dbReference type="InterPro" id="IPR020845">
    <property type="entry name" value="AMP-binding_CS"/>
</dbReference>
<dbReference type="EMBL" id="UOFR01000070">
    <property type="protein sequence ID" value="VAW99924.1"/>
    <property type="molecule type" value="Genomic_DNA"/>
</dbReference>
<dbReference type="CDD" id="cd05907">
    <property type="entry name" value="VL_LC_FACS_like"/>
    <property type="match status" value="1"/>
</dbReference>
<dbReference type="SUPFAM" id="SSF56801">
    <property type="entry name" value="Acetyl-CoA synthetase-like"/>
    <property type="match status" value="1"/>
</dbReference>
<dbReference type="GO" id="GO:0016020">
    <property type="term" value="C:membrane"/>
    <property type="evidence" value="ECO:0007669"/>
    <property type="project" value="TreeGrafter"/>
</dbReference>
<keyword evidence="1" id="KW-0547">Nucleotide-binding</keyword>
<keyword evidence="2" id="KW-0067">ATP-binding</keyword>
<dbReference type="GO" id="GO:0004467">
    <property type="term" value="F:long-chain fatty acid-CoA ligase activity"/>
    <property type="evidence" value="ECO:0007669"/>
    <property type="project" value="UniProtKB-EC"/>
</dbReference>
<evidence type="ECO:0000259" key="3">
    <source>
        <dbReference type="Pfam" id="PF00501"/>
    </source>
</evidence>
<dbReference type="PRINTS" id="PR00154">
    <property type="entry name" value="AMPBINDING"/>
</dbReference>
<dbReference type="Pfam" id="PF23562">
    <property type="entry name" value="AMP-binding_C_3"/>
    <property type="match status" value="1"/>
</dbReference>
<protein>
    <submittedName>
        <fullName evidence="4">Long-chain-fatty-acid--CoA ligase</fullName>
        <ecNumber evidence="4">6.2.1.3</ecNumber>
    </submittedName>
</protein>
<sequence length="603" mass="67325">MQKDTSSYISTDHAGTLDGLFRERVRLSTEQTAFTYYDREQKKWIDLSWLDMANLVSRWQSAFDATALEKGDRIAICLKNSPEWVIADQSALAQGLIVVPLYIEDRPDNVAYVIQDSGSRLLIIQSAKHWGNLVSTAPDALKGVEHVIVVEGEVSHKNNDSPKVWTLSDWMAHLPNPLKERGGDPNDLATIVYTSGTTGKPKGVMLSHKNILSVAEGSGKAVGLRSDQTLLSFLPLSHTFERTCGYYTPMMWGMHITYARSIQTLADDLLQVKPNVLVSVPRIFERVYERIQGQLAESSAIKRKIFRSAVNVGWRNFKAEQKMGRRGPSHIFWPFLKKKVANTLLSKLGGNLELAISGGAALPQPVAKLFLSMGLNLIQGYGMTESSPVVCANRPDCNDPESVGHPFDNIQVRIGDNDELQVNSPGIMLGYWNNHKATNEVMMEDGWLRTGDKARIDNGMVYITGRIKDILIMSNGEKIPPVDMEDAIKLEPIFENVIIVGESKAYLSAVIVLDSEKWVGLAKEHQLDPFDQSALTNNKLHKTVLHQIARALKDFPGYAKVRRVALTLDPWTVDNGLLTPTLKTKRQVIMNKFENEINAMYSK</sequence>
<proteinExistence type="predicted"/>
<feature type="domain" description="AMP-dependent synthetase/ligase" evidence="3">
    <location>
        <begin position="21"/>
        <end position="432"/>
    </location>
</feature>
<dbReference type="PANTHER" id="PTHR43272:SF33">
    <property type="entry name" value="AMP-BINDING DOMAIN-CONTAINING PROTEIN-RELATED"/>
    <property type="match status" value="1"/>
</dbReference>
<dbReference type="Gene3D" id="3.40.50.12780">
    <property type="entry name" value="N-terminal domain of ligase-like"/>
    <property type="match status" value="1"/>
</dbReference>
<evidence type="ECO:0000313" key="4">
    <source>
        <dbReference type="EMBL" id="VAW99924.1"/>
    </source>
</evidence>
<name>A0A3B1B0T5_9ZZZZ</name>
<evidence type="ECO:0000256" key="1">
    <source>
        <dbReference type="ARBA" id="ARBA00022741"/>
    </source>
</evidence>
<gene>
    <name evidence="4" type="ORF">MNBD_GAMMA21-2408</name>
</gene>
<dbReference type="Pfam" id="PF00501">
    <property type="entry name" value="AMP-binding"/>
    <property type="match status" value="1"/>
</dbReference>
<accession>A0A3B1B0T5</accession>
<reference evidence="4" key="1">
    <citation type="submission" date="2018-06" db="EMBL/GenBank/DDBJ databases">
        <authorList>
            <person name="Zhirakovskaya E."/>
        </authorList>
    </citation>
    <scope>NUCLEOTIDE SEQUENCE</scope>
</reference>
<evidence type="ECO:0000256" key="2">
    <source>
        <dbReference type="ARBA" id="ARBA00022840"/>
    </source>
</evidence>
<organism evidence="4">
    <name type="scientific">hydrothermal vent metagenome</name>
    <dbReference type="NCBI Taxonomy" id="652676"/>
    <lineage>
        <taxon>unclassified sequences</taxon>
        <taxon>metagenomes</taxon>
        <taxon>ecological metagenomes</taxon>
    </lineage>
</organism>